<dbReference type="Gene3D" id="2.60.40.3440">
    <property type="match status" value="1"/>
</dbReference>
<evidence type="ECO:0000256" key="1">
    <source>
        <dbReference type="SAM" id="SignalP"/>
    </source>
</evidence>
<dbReference type="AlphaFoldDB" id="A0A381FMH0"/>
<evidence type="ECO:0000259" key="2">
    <source>
        <dbReference type="Pfam" id="PF17517"/>
    </source>
</evidence>
<feature type="chain" id="PRO_5016615528" evidence="1">
    <location>
        <begin position="21"/>
        <end position="957"/>
    </location>
</feature>
<evidence type="ECO:0000313" key="4">
    <source>
        <dbReference type="Proteomes" id="UP000254282"/>
    </source>
</evidence>
<dbReference type="Proteomes" id="UP000254282">
    <property type="component" value="Unassembled WGS sequence"/>
</dbReference>
<dbReference type="EMBL" id="UFVR01000004">
    <property type="protein sequence ID" value="SUX47697.1"/>
    <property type="molecule type" value="Genomic_DNA"/>
</dbReference>
<protein>
    <submittedName>
        <fullName evidence="3">Gliding motility-associated C-terminal domain</fullName>
    </submittedName>
</protein>
<proteinExistence type="predicted"/>
<dbReference type="InterPro" id="IPR026341">
    <property type="entry name" value="T9SS_type_B"/>
</dbReference>
<keyword evidence="1" id="KW-0732">Signal</keyword>
<dbReference type="RefSeq" id="WP_115621039.1">
    <property type="nucleotide sequence ID" value="NZ_UFVR01000004.1"/>
</dbReference>
<dbReference type="Pfam" id="PF13585">
    <property type="entry name" value="CHU_C"/>
    <property type="match status" value="1"/>
</dbReference>
<name>A0A381FMH0_9FLAO</name>
<feature type="signal peptide" evidence="1">
    <location>
        <begin position="1"/>
        <end position="20"/>
    </location>
</feature>
<gene>
    <name evidence="3" type="ORF">NCTC13532_03279</name>
</gene>
<organism evidence="3 4">
    <name type="scientific">Chryseobacterium indoltheticum</name>
    <dbReference type="NCBI Taxonomy" id="254"/>
    <lineage>
        <taxon>Bacteria</taxon>
        <taxon>Pseudomonadati</taxon>
        <taxon>Bacteroidota</taxon>
        <taxon>Flavobacteriia</taxon>
        <taxon>Flavobacteriales</taxon>
        <taxon>Weeksellaceae</taxon>
        <taxon>Chryseobacterium group</taxon>
        <taxon>Chryseobacterium</taxon>
    </lineage>
</organism>
<dbReference type="STRING" id="254.SAMN05421682_105215"/>
<accession>A0A381FMH0</accession>
<dbReference type="InterPro" id="IPR035234">
    <property type="entry name" value="IgGFc-bd_N"/>
</dbReference>
<evidence type="ECO:0000313" key="3">
    <source>
        <dbReference type="EMBL" id="SUX47697.1"/>
    </source>
</evidence>
<dbReference type="Pfam" id="PF17963">
    <property type="entry name" value="Big_9"/>
    <property type="match status" value="1"/>
</dbReference>
<dbReference type="Pfam" id="PF17517">
    <property type="entry name" value="IgGFc_binding"/>
    <property type="match status" value="1"/>
</dbReference>
<reference evidence="3 4" key="1">
    <citation type="submission" date="2018-06" db="EMBL/GenBank/DDBJ databases">
        <authorList>
            <consortium name="Pathogen Informatics"/>
            <person name="Doyle S."/>
        </authorList>
    </citation>
    <scope>NUCLEOTIDE SEQUENCE [LARGE SCALE GENOMIC DNA]</scope>
    <source>
        <strain evidence="3 4">NCTC13532</strain>
    </source>
</reference>
<sequence length="957" mass="103148">MRKLLLTFLLMIFSINILFAQRDTEHWIAPYFDSSNTTYNHGLYFSTDSTTPFDVTIYSNGTAIGTVNIQKGNPKVFQIPPGSSNIIQLANDSDASAVINKGIYTKGDKPYFLTLRIYNGSHGEILTSKGKAGIGTTFYAAAAPITNTTATSYNFTTGIMATEDGTTVTVSGYDANIQFINNLTPPLTTTFTLNKGQSYVLAGEANAPANLTGFIGSKITSNKPISVTNGNSNGFYANGTGTDGSDLILDQSVPTNRLGKEFGMIRTLATLNTGYNMEGGIIIATENNTEIYLNNGATPVATINEGDFYRILDNAYINQGNSHYNVYVRTTKNVYLYQLVAGNQANARNNGGYNYIPPLNCFLPRKIDEIGKISEMPTTATTSGQPTSTFLFKLNIITEAGATVTYTVNGGAPITPTAAQGPFTLTGNTNWVTYAISGISGNVAVQSNKAVTAGANGGYSSAGYGGYFAGFSSIPLIAKQTGECIPGLVLEVDDSYDTYQWFRNDVAIPGANGNIYTPTIAGNYTVRITVGSCLPAITPVFKVFTCLQETAQTKTVCEGYLNIVPQFTTSGQTFSPSSVQIITPPANGTAIINPTTGVIGYTPNNGFVGTDTIVYKFCGNDPEFVDCEQITLTLTVAESPVVNDATLRTCFLEDNIATGLFDLTDATVTTQLGATKKYYPSLTDANNQTNEILTPDNYIAPNGVAYVRVSNANGCYRVAKITLVVLPHVESAVLVDKVICIEDKTVLDAGPGFDGYEWSTGDTTQTISDVGVGTYWVKLKTGDCITKQAVKVYASEQPVITNIEVSTTNITVYVTGGVAPYEYSINNINWQSSNIFTDLPRGDVKVYVRDTFSCVPIEVTITIPNIINVITPNSDGINDVLDYSALANKPNLVLGIFDRYGIKIFEGNKDTGYIWDGTINKTKKVSTGNYWFSITWNETKTKTPIKFSGWILVKNRE</sequence>
<dbReference type="NCBIfam" id="TIGR04131">
    <property type="entry name" value="Bac_Flav_CTERM"/>
    <property type="match status" value="1"/>
</dbReference>
<feature type="domain" description="IgGFc-binding protein N-terminal" evidence="2">
    <location>
        <begin position="132"/>
        <end position="455"/>
    </location>
</feature>